<name>A0A0B6YQD8_9EUPU</name>
<dbReference type="Pfam" id="PF01928">
    <property type="entry name" value="CYTH"/>
    <property type="match status" value="1"/>
</dbReference>
<sequence length="171" mass="19125">MPRNVEIKAKVADPENLIKNAKLLAGDDGIITEQEDTFFNAPNGRLKLRNIKGEQSVLIHYNRPDQEGPKLSDFHTATVDDVEAMKIVLTDALGVKGVVKKSRLLIMLGQTRIHIDDVHGLGHFMELEVMLQDDQSVEDGQKIAEEIMDKLDISSSELLDCAYTDMILKNK</sequence>
<protein>
    <recommendedName>
        <fullName evidence="1">CYTH domain-containing protein</fullName>
    </recommendedName>
</protein>
<reference evidence="2" key="1">
    <citation type="submission" date="2014-12" db="EMBL/GenBank/DDBJ databases">
        <title>Insight into the proteome of Arion vulgaris.</title>
        <authorList>
            <person name="Aradska J."/>
            <person name="Bulat T."/>
            <person name="Smidak R."/>
            <person name="Sarate P."/>
            <person name="Gangsoo J."/>
            <person name="Sialana F."/>
            <person name="Bilban M."/>
            <person name="Lubec G."/>
        </authorList>
    </citation>
    <scope>NUCLEOTIDE SEQUENCE</scope>
    <source>
        <tissue evidence="2">Skin</tissue>
    </source>
</reference>
<dbReference type="PANTHER" id="PTHR21028:SF2">
    <property type="entry name" value="CYTH DOMAIN-CONTAINING PROTEIN"/>
    <property type="match status" value="1"/>
</dbReference>
<evidence type="ECO:0000259" key="1">
    <source>
        <dbReference type="PROSITE" id="PS51707"/>
    </source>
</evidence>
<dbReference type="Gene3D" id="2.40.320.10">
    <property type="entry name" value="Hypothetical Protein Pfu-838710-001"/>
    <property type="match status" value="1"/>
</dbReference>
<proteinExistence type="predicted"/>
<accession>A0A0B6YQD8</accession>
<dbReference type="SMART" id="SM01118">
    <property type="entry name" value="CYTH"/>
    <property type="match status" value="1"/>
</dbReference>
<organism evidence="2">
    <name type="scientific">Arion vulgaris</name>
    <dbReference type="NCBI Taxonomy" id="1028688"/>
    <lineage>
        <taxon>Eukaryota</taxon>
        <taxon>Metazoa</taxon>
        <taxon>Spiralia</taxon>
        <taxon>Lophotrochozoa</taxon>
        <taxon>Mollusca</taxon>
        <taxon>Gastropoda</taxon>
        <taxon>Heterobranchia</taxon>
        <taxon>Euthyneura</taxon>
        <taxon>Panpulmonata</taxon>
        <taxon>Eupulmonata</taxon>
        <taxon>Stylommatophora</taxon>
        <taxon>Helicina</taxon>
        <taxon>Arionoidea</taxon>
        <taxon>Arionidae</taxon>
        <taxon>Arion</taxon>
    </lineage>
</organism>
<dbReference type="InterPro" id="IPR023577">
    <property type="entry name" value="CYTH_domain"/>
</dbReference>
<dbReference type="InterPro" id="IPR033469">
    <property type="entry name" value="CYTH-like_dom_sf"/>
</dbReference>
<dbReference type="PANTHER" id="PTHR21028">
    <property type="entry name" value="SI:CH211-156B7.4"/>
    <property type="match status" value="1"/>
</dbReference>
<dbReference type="SUPFAM" id="SSF55154">
    <property type="entry name" value="CYTH-like phosphatases"/>
    <property type="match status" value="1"/>
</dbReference>
<feature type="domain" description="CYTH" evidence="1">
    <location>
        <begin position="2"/>
        <end position="169"/>
    </location>
</feature>
<dbReference type="InterPro" id="IPR008173">
    <property type="entry name" value="Adenylyl_cyclase_CyaB"/>
</dbReference>
<dbReference type="AlphaFoldDB" id="A0A0B6YQD8"/>
<evidence type="ECO:0000313" key="2">
    <source>
        <dbReference type="EMBL" id="CEK58489.1"/>
    </source>
</evidence>
<gene>
    <name evidence="2" type="primary">ORF33271</name>
</gene>
<dbReference type="CDD" id="cd07890">
    <property type="entry name" value="CYTH-like_AC_IV-like"/>
    <property type="match status" value="1"/>
</dbReference>
<dbReference type="GO" id="GO:0016462">
    <property type="term" value="F:pyrophosphatase activity"/>
    <property type="evidence" value="ECO:0007669"/>
    <property type="project" value="UniProtKB-ARBA"/>
</dbReference>
<dbReference type="PROSITE" id="PS51707">
    <property type="entry name" value="CYTH"/>
    <property type="match status" value="1"/>
</dbReference>
<dbReference type="EMBL" id="HACG01011624">
    <property type="protein sequence ID" value="CEK58489.1"/>
    <property type="molecule type" value="Transcribed_RNA"/>
</dbReference>